<feature type="transmembrane region" description="Helical" evidence="1">
    <location>
        <begin position="93"/>
        <end position="116"/>
    </location>
</feature>
<keyword evidence="1" id="KW-0472">Membrane</keyword>
<dbReference type="AlphaFoldDB" id="A0A974P4W2"/>
<sequence>MALVIVAGFSVQLAMGRSSFSSPPLVHAHAIVFMGWVVIYLLQNVFAATGRTALHRRLGWLAAAWVVPMLVLGFAVTIAIVRRGGVPFFFKPLQFLVFDPVSLLTFAGLTVAAILMRGQSDWHRRLHFCAMSVLLGPGFGGCCPCR</sequence>
<keyword evidence="1" id="KW-1133">Transmembrane helix</keyword>
<evidence type="ECO:0000313" key="2">
    <source>
        <dbReference type="EMBL" id="QQZ51266.1"/>
    </source>
</evidence>
<feature type="transmembrane region" description="Helical" evidence="1">
    <location>
        <begin position="58"/>
        <end position="81"/>
    </location>
</feature>
<feature type="transmembrane region" description="Helical" evidence="1">
    <location>
        <begin position="26"/>
        <end position="46"/>
    </location>
</feature>
<gene>
    <name evidence="2" type="ORF">JKL49_09360</name>
</gene>
<evidence type="ECO:0000256" key="1">
    <source>
        <dbReference type="SAM" id="Phobius"/>
    </source>
</evidence>
<organism evidence="2">
    <name type="scientific">Phenylobacterium glaciei</name>
    <dbReference type="NCBI Taxonomy" id="2803784"/>
    <lineage>
        <taxon>Bacteria</taxon>
        <taxon>Pseudomonadati</taxon>
        <taxon>Pseudomonadota</taxon>
        <taxon>Alphaproteobacteria</taxon>
        <taxon>Caulobacterales</taxon>
        <taxon>Caulobacteraceae</taxon>
        <taxon>Phenylobacterium</taxon>
    </lineage>
</organism>
<dbReference type="EMBL" id="CP068570">
    <property type="protein sequence ID" value="QQZ51266.1"/>
    <property type="molecule type" value="Genomic_DNA"/>
</dbReference>
<keyword evidence="1" id="KW-0812">Transmembrane</keyword>
<name>A0A974P4W2_9CAUL</name>
<accession>A0A974P4W2</accession>
<reference evidence="2" key="1">
    <citation type="submission" date="2021-01" db="EMBL/GenBank/DDBJ databases">
        <title>Genome sequence of Phenylobacterium sp. 20VBR1 isolated from a valley glaceir, Ny-Alesund, Svalbard.</title>
        <authorList>
            <person name="Thomas F.A."/>
            <person name="Krishnan K.P."/>
            <person name="Sinha R.K."/>
        </authorList>
    </citation>
    <scope>NUCLEOTIDE SEQUENCE</scope>
    <source>
        <strain evidence="2">20VBR1</strain>
    </source>
</reference>
<proteinExistence type="predicted"/>
<protein>
    <submittedName>
        <fullName evidence="2">Uncharacterized protein</fullName>
    </submittedName>
</protein>